<accession>A0ACC1YEG3</accession>
<reference evidence="1 2" key="1">
    <citation type="journal article" date="2023" name="Science">
        <title>Complex scaffold remodeling in plant triterpene biosynthesis.</title>
        <authorList>
            <person name="De La Pena R."/>
            <person name="Hodgson H."/>
            <person name="Liu J.C."/>
            <person name="Stephenson M.J."/>
            <person name="Martin A.C."/>
            <person name="Owen C."/>
            <person name="Harkess A."/>
            <person name="Leebens-Mack J."/>
            <person name="Jimenez L.E."/>
            <person name="Osbourn A."/>
            <person name="Sattely E.S."/>
        </authorList>
    </citation>
    <scope>NUCLEOTIDE SEQUENCE [LARGE SCALE GENOMIC DNA]</scope>
    <source>
        <strain evidence="2">cv. JPN11</strain>
        <tissue evidence="1">Leaf</tissue>
    </source>
</reference>
<organism evidence="1 2">
    <name type="scientific">Melia azedarach</name>
    <name type="common">Chinaberry tree</name>
    <dbReference type="NCBI Taxonomy" id="155640"/>
    <lineage>
        <taxon>Eukaryota</taxon>
        <taxon>Viridiplantae</taxon>
        <taxon>Streptophyta</taxon>
        <taxon>Embryophyta</taxon>
        <taxon>Tracheophyta</taxon>
        <taxon>Spermatophyta</taxon>
        <taxon>Magnoliopsida</taxon>
        <taxon>eudicotyledons</taxon>
        <taxon>Gunneridae</taxon>
        <taxon>Pentapetalae</taxon>
        <taxon>rosids</taxon>
        <taxon>malvids</taxon>
        <taxon>Sapindales</taxon>
        <taxon>Meliaceae</taxon>
        <taxon>Melia</taxon>
    </lineage>
</organism>
<evidence type="ECO:0000313" key="1">
    <source>
        <dbReference type="EMBL" id="KAJ4721876.1"/>
    </source>
</evidence>
<dbReference type="Proteomes" id="UP001164539">
    <property type="component" value="Chromosome 3"/>
</dbReference>
<comment type="caution">
    <text evidence="1">The sequence shown here is derived from an EMBL/GenBank/DDBJ whole genome shotgun (WGS) entry which is preliminary data.</text>
</comment>
<dbReference type="EMBL" id="CM051396">
    <property type="protein sequence ID" value="KAJ4721876.1"/>
    <property type="molecule type" value="Genomic_DNA"/>
</dbReference>
<keyword evidence="2" id="KW-1185">Reference proteome</keyword>
<protein>
    <submittedName>
        <fullName evidence="1">ABC transporter B family protein</fullName>
    </submittedName>
</protein>
<gene>
    <name evidence="1" type="ORF">OWV82_005475</name>
</gene>
<proteinExistence type="predicted"/>
<evidence type="ECO:0000313" key="2">
    <source>
        <dbReference type="Proteomes" id="UP001164539"/>
    </source>
</evidence>
<name>A0ACC1YEG3_MELAZ</name>
<sequence>MVRSMMHEKNLPKKFWAEAVYTSVYLQNRLPTHAIEGKTPIEAWSGLKPSVGHLKVFGSVCYVHVPDVKRDKLSKKAKTILRQDIEFFEKETSTGEVFGRMSGDTVLIQDAIGEKVGKFIQLVASFVGGFLIAIFKGWLLTVGMLCLIPPLLISGAVMIKLIGKLASQKQTACSLAATIVEQTIGSMRTVASFTGEQQAISNYNRS</sequence>